<reference evidence="1 2" key="1">
    <citation type="journal article" date="2016" name="Nat. Commun.">
        <title>Thousands of microbial genomes shed light on interconnected biogeochemical processes in an aquifer system.</title>
        <authorList>
            <person name="Anantharaman K."/>
            <person name="Brown C.T."/>
            <person name="Hug L.A."/>
            <person name="Sharon I."/>
            <person name="Castelle C.J."/>
            <person name="Probst A.J."/>
            <person name="Thomas B.C."/>
            <person name="Singh A."/>
            <person name="Wilkins M.J."/>
            <person name="Karaoz U."/>
            <person name="Brodie E.L."/>
            <person name="Williams K.H."/>
            <person name="Hubbard S.S."/>
            <person name="Banfield J.F."/>
        </authorList>
    </citation>
    <scope>NUCLEOTIDE SEQUENCE [LARGE SCALE GENOMIC DNA]</scope>
</reference>
<dbReference type="EMBL" id="MGAG01000026">
    <property type="protein sequence ID" value="OGK40306.1"/>
    <property type="molecule type" value="Genomic_DNA"/>
</dbReference>
<dbReference type="GO" id="GO:0016757">
    <property type="term" value="F:glycosyltransferase activity"/>
    <property type="evidence" value="ECO:0007669"/>
    <property type="project" value="TreeGrafter"/>
</dbReference>
<dbReference type="InterPro" id="IPR050194">
    <property type="entry name" value="Glycosyltransferase_grp1"/>
</dbReference>
<name>A0A1F7IAC7_9BACT</name>
<gene>
    <name evidence="1" type="ORF">A2954_02795</name>
</gene>
<protein>
    <recommendedName>
        <fullName evidence="3">Glycosyl transferase family 1 domain-containing protein</fullName>
    </recommendedName>
</protein>
<dbReference type="Pfam" id="PF13692">
    <property type="entry name" value="Glyco_trans_1_4"/>
    <property type="match status" value="1"/>
</dbReference>
<evidence type="ECO:0000313" key="1">
    <source>
        <dbReference type="EMBL" id="OGK40306.1"/>
    </source>
</evidence>
<dbReference type="Proteomes" id="UP000177698">
    <property type="component" value="Unassembled WGS sequence"/>
</dbReference>
<dbReference type="PANTHER" id="PTHR45947:SF3">
    <property type="entry name" value="SULFOQUINOVOSYL TRANSFERASE SQD2"/>
    <property type="match status" value="1"/>
</dbReference>
<proteinExistence type="predicted"/>
<dbReference type="STRING" id="1802056.A2954_02795"/>
<organism evidence="1 2">
    <name type="scientific">Candidatus Roizmanbacteria bacterium RIFCSPLOWO2_01_FULL_37_12</name>
    <dbReference type="NCBI Taxonomy" id="1802056"/>
    <lineage>
        <taxon>Bacteria</taxon>
        <taxon>Candidatus Roizmaniibacteriota</taxon>
    </lineage>
</organism>
<dbReference type="Gene3D" id="3.40.50.2000">
    <property type="entry name" value="Glycogen Phosphorylase B"/>
    <property type="match status" value="2"/>
</dbReference>
<evidence type="ECO:0008006" key="3">
    <source>
        <dbReference type="Google" id="ProtNLM"/>
    </source>
</evidence>
<sequence>MKKRVVIATHVFSPGTSQAFYKYCQRKKFNAIFIQHPLFGNIFSWFWGAVDTFWQVFRQGKKYDLFFGSNRLNTAVGIMLKKAGRAKKVIYFSPDWSQKRFKNNLLNYFFQKLDYFCVKYADIVWNSSHEMKLDPMMKERLNLGYPKKWLNKQIQVSDGTDDYPIPEFSKINRYRIGFVGHLKKEMGVQLAIESLTEIKKTVPDVSLLIIGSGPYEDHLKLMAKNLPVEFTGFIGNIFDVYKILARCAIAIAPYEETNENISQFSDPGKTKNYFSVGLPIIITKVPKIADEIDYAKAGIAIHYRKQQFINAAVKLLKENNLKIYRKNVLQLKKKYGWDRIFDRALRLTNNSK</sequence>
<accession>A0A1F7IAC7</accession>
<comment type="caution">
    <text evidence="1">The sequence shown here is derived from an EMBL/GenBank/DDBJ whole genome shotgun (WGS) entry which is preliminary data.</text>
</comment>
<evidence type="ECO:0000313" key="2">
    <source>
        <dbReference type="Proteomes" id="UP000177698"/>
    </source>
</evidence>
<dbReference type="PANTHER" id="PTHR45947">
    <property type="entry name" value="SULFOQUINOVOSYL TRANSFERASE SQD2"/>
    <property type="match status" value="1"/>
</dbReference>
<dbReference type="SUPFAM" id="SSF53756">
    <property type="entry name" value="UDP-Glycosyltransferase/glycogen phosphorylase"/>
    <property type="match status" value="1"/>
</dbReference>
<dbReference type="AlphaFoldDB" id="A0A1F7IAC7"/>